<dbReference type="SUPFAM" id="SSF68906">
    <property type="entry name" value="SAP domain"/>
    <property type="match status" value="1"/>
</dbReference>
<name>A0ABM3K4L8_BACDO</name>
<keyword evidence="5" id="KW-0479">Metal-binding</keyword>
<dbReference type="InterPro" id="IPR024650">
    <property type="entry name" value="Peptidase_A2B"/>
</dbReference>
<dbReference type="InterPro" id="IPR036361">
    <property type="entry name" value="SAP_dom_sf"/>
</dbReference>
<feature type="domain" description="CCHC-type" evidence="6">
    <location>
        <begin position="264"/>
        <end position="279"/>
    </location>
</feature>
<dbReference type="Gene3D" id="4.10.60.10">
    <property type="entry name" value="Zinc finger, CCHC-type"/>
    <property type="match status" value="1"/>
</dbReference>
<evidence type="ECO:0000313" key="9">
    <source>
        <dbReference type="RefSeq" id="XP_049316423.1"/>
    </source>
</evidence>
<keyword evidence="8" id="KW-1185">Reference proteome</keyword>
<keyword evidence="4" id="KW-0378">Hydrolase</keyword>
<dbReference type="GeneID" id="115065965"/>
<evidence type="ECO:0000256" key="2">
    <source>
        <dbReference type="ARBA" id="ARBA00022695"/>
    </source>
</evidence>
<evidence type="ECO:0000256" key="3">
    <source>
        <dbReference type="ARBA" id="ARBA00022722"/>
    </source>
</evidence>
<dbReference type="SUPFAM" id="SSF50630">
    <property type="entry name" value="Acid proteases"/>
    <property type="match status" value="1"/>
</dbReference>
<dbReference type="RefSeq" id="XP_049316423.1">
    <property type="nucleotide sequence ID" value="XM_049460466.1"/>
</dbReference>
<evidence type="ECO:0000259" key="6">
    <source>
        <dbReference type="PROSITE" id="PS50158"/>
    </source>
</evidence>
<dbReference type="Pfam" id="PF02037">
    <property type="entry name" value="SAP"/>
    <property type="match status" value="1"/>
</dbReference>
<evidence type="ECO:0000256" key="5">
    <source>
        <dbReference type="PROSITE-ProRule" id="PRU00047"/>
    </source>
</evidence>
<evidence type="ECO:0000313" key="11">
    <source>
        <dbReference type="RefSeq" id="XP_049316425.1"/>
    </source>
</evidence>
<organism evidence="8 9">
    <name type="scientific">Bactrocera dorsalis</name>
    <name type="common">Oriental fruit fly</name>
    <name type="synonym">Dacus dorsalis</name>
    <dbReference type="NCBI Taxonomy" id="27457"/>
    <lineage>
        <taxon>Eukaryota</taxon>
        <taxon>Metazoa</taxon>
        <taxon>Ecdysozoa</taxon>
        <taxon>Arthropoda</taxon>
        <taxon>Hexapoda</taxon>
        <taxon>Insecta</taxon>
        <taxon>Pterygota</taxon>
        <taxon>Neoptera</taxon>
        <taxon>Endopterygota</taxon>
        <taxon>Diptera</taxon>
        <taxon>Brachycera</taxon>
        <taxon>Muscomorpha</taxon>
        <taxon>Tephritoidea</taxon>
        <taxon>Tephritidae</taxon>
        <taxon>Bactrocera</taxon>
        <taxon>Bactrocera</taxon>
    </lineage>
</organism>
<dbReference type="InterPro" id="IPR001969">
    <property type="entry name" value="Aspartic_peptidase_AS"/>
</dbReference>
<dbReference type="SUPFAM" id="SSF57756">
    <property type="entry name" value="Retrovirus zinc finger-like domains"/>
    <property type="match status" value="1"/>
</dbReference>
<dbReference type="Proteomes" id="UP001652620">
    <property type="component" value="Chromosome 6"/>
</dbReference>
<evidence type="ECO:0000259" key="7">
    <source>
        <dbReference type="PROSITE" id="PS50800"/>
    </source>
</evidence>
<accession>A0ABM3K4L8</accession>
<protein>
    <submittedName>
        <fullName evidence="9 10">Uncharacterized protein LOC115065965</fullName>
    </submittedName>
</protein>
<dbReference type="Pfam" id="PF12384">
    <property type="entry name" value="Peptidase_A2B"/>
    <property type="match status" value="1"/>
</dbReference>
<dbReference type="PROSITE" id="PS50158">
    <property type="entry name" value="ZF_CCHC"/>
    <property type="match status" value="2"/>
</dbReference>
<proteinExistence type="predicted"/>
<dbReference type="Pfam" id="PF00098">
    <property type="entry name" value="zf-CCHC"/>
    <property type="match status" value="2"/>
</dbReference>
<dbReference type="SUPFAM" id="SSF56672">
    <property type="entry name" value="DNA/RNA polymerases"/>
    <property type="match status" value="1"/>
</dbReference>
<feature type="domain" description="SAP" evidence="7">
    <location>
        <begin position="6"/>
        <end position="40"/>
    </location>
</feature>
<dbReference type="CDD" id="cd00303">
    <property type="entry name" value="retropepsin_like"/>
    <property type="match status" value="1"/>
</dbReference>
<keyword evidence="5" id="KW-0863">Zinc-finger</keyword>
<dbReference type="InterPro" id="IPR036875">
    <property type="entry name" value="Znf_CCHC_sf"/>
</dbReference>
<dbReference type="Gene3D" id="2.40.70.10">
    <property type="entry name" value="Acid Proteases"/>
    <property type="match status" value="1"/>
</dbReference>
<dbReference type="InterPro" id="IPR021109">
    <property type="entry name" value="Peptidase_aspartic_dom_sf"/>
</dbReference>
<dbReference type="Gene3D" id="1.10.720.30">
    <property type="entry name" value="SAP domain"/>
    <property type="match status" value="1"/>
</dbReference>
<keyword evidence="1" id="KW-0808">Transferase</keyword>
<evidence type="ECO:0000256" key="1">
    <source>
        <dbReference type="ARBA" id="ARBA00022679"/>
    </source>
</evidence>
<keyword evidence="3" id="KW-0540">Nuclease</keyword>
<dbReference type="Gene3D" id="3.10.10.10">
    <property type="entry name" value="HIV Type 1 Reverse Transcriptase, subunit A, domain 1"/>
    <property type="match status" value="1"/>
</dbReference>
<dbReference type="PANTHER" id="PTHR37984">
    <property type="entry name" value="PROTEIN CBG26694"/>
    <property type="match status" value="1"/>
</dbReference>
<dbReference type="PROSITE" id="PS00141">
    <property type="entry name" value="ASP_PROTEASE"/>
    <property type="match status" value="1"/>
</dbReference>
<reference evidence="9 10" key="1">
    <citation type="submission" date="2025-05" db="UniProtKB">
        <authorList>
            <consortium name="RefSeq"/>
        </authorList>
    </citation>
    <scope>IDENTIFICATION</scope>
    <source>
        <tissue evidence="9 10">Adult</tissue>
    </source>
</reference>
<dbReference type="SMART" id="SM00343">
    <property type="entry name" value="ZnF_C2HC"/>
    <property type="match status" value="2"/>
</dbReference>
<dbReference type="InterPro" id="IPR043502">
    <property type="entry name" value="DNA/RNA_pol_sf"/>
</dbReference>
<dbReference type="PANTHER" id="PTHR37984:SF5">
    <property type="entry name" value="PROTEIN NYNRIN-LIKE"/>
    <property type="match status" value="1"/>
</dbReference>
<dbReference type="InterPro" id="IPR003034">
    <property type="entry name" value="SAP_dom"/>
</dbReference>
<feature type="domain" description="CCHC-type" evidence="6">
    <location>
        <begin position="283"/>
        <end position="299"/>
    </location>
</feature>
<keyword evidence="5" id="KW-0862">Zinc</keyword>
<evidence type="ECO:0000256" key="4">
    <source>
        <dbReference type="ARBA" id="ARBA00022759"/>
    </source>
</evidence>
<dbReference type="RefSeq" id="XP_049316425.1">
    <property type="nucleotide sequence ID" value="XM_049460468.1"/>
</dbReference>
<gene>
    <name evidence="9 10 11" type="primary">LOC115065965</name>
</gene>
<keyword evidence="2" id="KW-0548">Nucleotidyltransferase</keyword>
<dbReference type="RefSeq" id="XP_049316424.1">
    <property type="nucleotide sequence ID" value="XM_049460467.1"/>
</dbReference>
<dbReference type="InterPro" id="IPR001878">
    <property type="entry name" value="Znf_CCHC"/>
</dbReference>
<dbReference type="InterPro" id="IPR050951">
    <property type="entry name" value="Retrovirus_Pol_polyprotein"/>
</dbReference>
<evidence type="ECO:0000313" key="10">
    <source>
        <dbReference type="RefSeq" id="XP_049316424.1"/>
    </source>
</evidence>
<dbReference type="SMART" id="SM00513">
    <property type="entry name" value="SAP"/>
    <property type="match status" value="1"/>
</dbReference>
<sequence>MEAQIILNMTVPVLKDKLREVGLPITGRKKDLRDRLLTFHGLLNDDDESDSEVETARSRCESVSSRVQELPSAHHFSFRDIEESLTLFNGTDSHGVNQWVQSFEENAQTVGWSNVQKFIYAKQLLRGAAKSFVRSQVGILDWVSLKRSLIKEFGATISASEVHSRLSNRRKGQNESYLEFLYALMEIGSQVGLDEISLLAYFIQGIPDSKFNKAVLYQAKNIDELKDQIKIYEKIRSRVGSVKTENPKEEVEVNNQSQGLNRACFKCGDTSHIARNCPSQQFRCYKCSKMGHKAYSCPNVKIKTEVDKSNLNVVNEIEFTPSAGDFELKFKDIRVGNTIFPALIDTGSQLCLIRADIVNKLSLSFKPNNDIRVLRGIGQSETVTVGSFETKAQLDNVEVSIVFHIIREEDMNYPAIIGRSILSEVDLIVTKDKDIFKYKNESQKSEYIEINDENDMEGTKPEPWEFASIGLHVEELKYNDREAPTYDLAHLDEHSKEEVEMLIGQYEPKRLKFSPIEMKIIVKDDIPVHQPPRRVSFQDQKFINEQIKQWLEAGIITPSVSNYASPIVLVSNKAGSKRLCCDYRKLNEKIIRDNFPMSCFLCGREAPGF</sequence>
<keyword evidence="4" id="KW-0255">Endonuclease</keyword>
<dbReference type="PROSITE" id="PS50800">
    <property type="entry name" value="SAP"/>
    <property type="match status" value="1"/>
</dbReference>
<evidence type="ECO:0000313" key="8">
    <source>
        <dbReference type="Proteomes" id="UP001652620"/>
    </source>
</evidence>